<feature type="signal peptide" evidence="1">
    <location>
        <begin position="1"/>
        <end position="22"/>
    </location>
</feature>
<sequence>MHRNIKTMLAVFGMTLAFTSVATGQVLADPTRPFDAAPSASARGEIADTLILSAIFINGDHKHAIINGMNVKEGQDVAGKTLISIRKGLVILRGAKGSQELYVNHSQFIKDANDGF</sequence>
<keyword evidence="1" id="KW-0732">Signal</keyword>
<accession>A0ABU9SYN8</accession>
<evidence type="ECO:0000313" key="3">
    <source>
        <dbReference type="Proteomes" id="UP001461163"/>
    </source>
</evidence>
<name>A0ABU9SYN8_9ALTE</name>
<dbReference type="Proteomes" id="UP001461163">
    <property type="component" value="Unassembled WGS sequence"/>
</dbReference>
<keyword evidence="3" id="KW-1185">Reference proteome</keyword>
<evidence type="ECO:0000256" key="1">
    <source>
        <dbReference type="SAM" id="SignalP"/>
    </source>
</evidence>
<gene>
    <name evidence="2" type="ORF">WNY77_14440</name>
</gene>
<comment type="caution">
    <text evidence="2">The sequence shown here is derived from an EMBL/GenBank/DDBJ whole genome shotgun (WGS) entry which is preliminary data.</text>
</comment>
<organism evidence="2 3">
    <name type="scientific">Paraglaciecola mesophila</name>
    <dbReference type="NCBI Taxonomy" id="197222"/>
    <lineage>
        <taxon>Bacteria</taxon>
        <taxon>Pseudomonadati</taxon>
        <taxon>Pseudomonadota</taxon>
        <taxon>Gammaproteobacteria</taxon>
        <taxon>Alteromonadales</taxon>
        <taxon>Alteromonadaceae</taxon>
        <taxon>Paraglaciecola</taxon>
    </lineage>
</organism>
<protein>
    <submittedName>
        <fullName evidence="2">MSHA biogenesis protein MshK</fullName>
    </submittedName>
</protein>
<reference evidence="2 3" key="1">
    <citation type="submission" date="2024-03" db="EMBL/GenBank/DDBJ databases">
        <title>Community enrichment and isolation of bacterial strains for fucoidan degradation.</title>
        <authorList>
            <person name="Sichert A."/>
        </authorList>
    </citation>
    <scope>NUCLEOTIDE SEQUENCE [LARGE SCALE GENOMIC DNA]</scope>
    <source>
        <strain evidence="2 3">AS12</strain>
    </source>
</reference>
<dbReference type="EMBL" id="JBBMQS010000008">
    <property type="protein sequence ID" value="MEM5498603.1"/>
    <property type="molecule type" value="Genomic_DNA"/>
</dbReference>
<evidence type="ECO:0000313" key="2">
    <source>
        <dbReference type="EMBL" id="MEM5498603.1"/>
    </source>
</evidence>
<feature type="chain" id="PRO_5046395522" evidence="1">
    <location>
        <begin position="23"/>
        <end position="116"/>
    </location>
</feature>
<dbReference type="RefSeq" id="WP_342882120.1">
    <property type="nucleotide sequence ID" value="NZ_JBBMQS010000008.1"/>
</dbReference>
<proteinExistence type="predicted"/>